<feature type="domain" description="PI3K/PI4K catalytic" evidence="1">
    <location>
        <begin position="99"/>
        <end position="188"/>
    </location>
</feature>
<sequence length="242" mass="27591">MHARNSIEMRKCLELVEQLTQDDIIIEGRMPNSSNLTFRVWVGNEDSDIKGIYKPLSGERPLWDFPPGLYKREIAAYRLSEAMGYHIVPPTVLREGPLGEGSLQLFITHDPAQHYFTMLDTRLELHDQLRTMAVFDVVANNTDRKGGHVLVDDDDNIWGIDHGVCFSDEFKLRTVIWDFGGETIPDHILTPVASLLQSVPLGVAALLDEEEIEALQERAQWLVDHAVFPSPESRYQYPWPLL</sequence>
<evidence type="ECO:0000259" key="1">
    <source>
        <dbReference type="Pfam" id="PF00454"/>
    </source>
</evidence>
<dbReference type="InterPro" id="IPR022292">
    <property type="entry name" value="CHP03843"/>
</dbReference>
<dbReference type="InterPro" id="IPR000403">
    <property type="entry name" value="PI3/4_kinase_cat_dom"/>
</dbReference>
<accession>A0A6J6LB36</accession>
<name>A0A6J6LB36_9ZZZZ</name>
<dbReference type="EMBL" id="CAEZTC010000202">
    <property type="protein sequence ID" value="CAB4570404.1"/>
    <property type="molecule type" value="Genomic_DNA"/>
</dbReference>
<evidence type="ECO:0000313" key="3">
    <source>
        <dbReference type="EMBL" id="CAB4657854.1"/>
    </source>
</evidence>
<protein>
    <submittedName>
        <fullName evidence="3">Unannotated protein</fullName>
    </submittedName>
</protein>
<dbReference type="EMBL" id="CAEZWE010000051">
    <property type="protein sequence ID" value="CAB4657854.1"/>
    <property type="molecule type" value="Genomic_DNA"/>
</dbReference>
<dbReference type="AlphaFoldDB" id="A0A6J6LB36"/>
<organism evidence="3">
    <name type="scientific">freshwater metagenome</name>
    <dbReference type="NCBI Taxonomy" id="449393"/>
    <lineage>
        <taxon>unclassified sequences</taxon>
        <taxon>metagenomes</taxon>
        <taxon>ecological metagenomes</taxon>
    </lineage>
</organism>
<gene>
    <name evidence="2" type="ORF">UFOPK1572_01329</name>
    <name evidence="3" type="ORF">UFOPK2169_01197</name>
</gene>
<reference evidence="3" key="1">
    <citation type="submission" date="2020-05" db="EMBL/GenBank/DDBJ databases">
        <authorList>
            <person name="Chiriac C."/>
            <person name="Salcher M."/>
            <person name="Ghai R."/>
            <person name="Kavagutti S V."/>
        </authorList>
    </citation>
    <scope>NUCLEOTIDE SEQUENCE</scope>
</reference>
<evidence type="ECO:0000313" key="2">
    <source>
        <dbReference type="EMBL" id="CAB4570404.1"/>
    </source>
</evidence>
<dbReference type="NCBIfam" id="TIGR03843">
    <property type="entry name" value="SCO1664 family protein"/>
    <property type="match status" value="1"/>
</dbReference>
<proteinExistence type="predicted"/>
<dbReference type="Pfam" id="PF00454">
    <property type="entry name" value="PI3_PI4_kinase"/>
    <property type="match status" value="1"/>
</dbReference>